<dbReference type="EMBL" id="JAULRT010000052">
    <property type="protein sequence ID" value="MDO3382377.1"/>
    <property type="molecule type" value="Genomic_DNA"/>
</dbReference>
<evidence type="ECO:0000313" key="1">
    <source>
        <dbReference type="EMBL" id="MDO3382377.1"/>
    </source>
</evidence>
<organism evidence="1 2">
    <name type="scientific">Gilvimarinus algae</name>
    <dbReference type="NCBI Taxonomy" id="3058037"/>
    <lineage>
        <taxon>Bacteria</taxon>
        <taxon>Pseudomonadati</taxon>
        <taxon>Pseudomonadota</taxon>
        <taxon>Gammaproteobacteria</taxon>
        <taxon>Cellvibrionales</taxon>
        <taxon>Cellvibrionaceae</taxon>
        <taxon>Gilvimarinus</taxon>
    </lineage>
</organism>
<proteinExistence type="predicted"/>
<dbReference type="RefSeq" id="WP_302712604.1">
    <property type="nucleotide sequence ID" value="NZ_JAULRT010000052.1"/>
</dbReference>
<gene>
    <name evidence="1" type="ORF">QWI16_09330</name>
</gene>
<dbReference type="Proteomes" id="UP001168380">
    <property type="component" value="Unassembled WGS sequence"/>
</dbReference>
<keyword evidence="2" id="KW-1185">Reference proteome</keyword>
<accession>A0ABT8TJ69</accession>
<protein>
    <recommendedName>
        <fullName evidence="3">DUF1871 family protein</fullName>
    </recommendedName>
</protein>
<comment type="caution">
    <text evidence="1">The sequence shown here is derived from an EMBL/GenBank/DDBJ whole genome shotgun (WGS) entry which is preliminary data.</text>
</comment>
<sequence>MMSVHLDRAKALQKEIQKILIEEWDPIGVGDIPEAEHEYDSYVPELYKMLISRKPKHEIFEYIWWLETEHMGLTGDRQRSEMFAERLYNLA</sequence>
<evidence type="ECO:0008006" key="3">
    <source>
        <dbReference type="Google" id="ProtNLM"/>
    </source>
</evidence>
<reference evidence="1" key="1">
    <citation type="submission" date="2023-07" db="EMBL/GenBank/DDBJ databases">
        <title>Gilvimarinus algae sp. nov., isolated from the surface of Kelp.</title>
        <authorList>
            <person name="Sun Y.Y."/>
            <person name="Gong Y."/>
            <person name="Du Z.J."/>
        </authorList>
    </citation>
    <scope>NUCLEOTIDE SEQUENCE</scope>
    <source>
        <strain evidence="1">SDUM040014</strain>
    </source>
</reference>
<evidence type="ECO:0000313" key="2">
    <source>
        <dbReference type="Proteomes" id="UP001168380"/>
    </source>
</evidence>
<name>A0ABT8TJ69_9GAMM</name>